<gene>
    <name evidence="1" type="ORF">AWN90_29790</name>
</gene>
<dbReference type="Gene3D" id="3.30.70.1520">
    <property type="entry name" value="Heterotetrameric sarcosine oxidase"/>
    <property type="match status" value="1"/>
</dbReference>
<dbReference type="STRING" id="455432.AWN90_29790"/>
<dbReference type="OrthoDB" id="9814782at2"/>
<reference evidence="1 2" key="1">
    <citation type="submission" date="2016-04" db="EMBL/GenBank/DDBJ databases">
        <authorList>
            <person name="Evans L.H."/>
            <person name="Alamgir A."/>
            <person name="Owens N."/>
            <person name="Weber N.D."/>
            <person name="Virtaneva K."/>
            <person name="Barbian K."/>
            <person name="Babar A."/>
            <person name="Rosenke K."/>
        </authorList>
    </citation>
    <scope>NUCLEOTIDE SEQUENCE [LARGE SCALE GENOMIC DNA]</scope>
    <source>
        <strain evidence="1 2">IFM 0406</strain>
    </source>
</reference>
<dbReference type="InterPro" id="IPR027266">
    <property type="entry name" value="TrmE/GcvT-like"/>
</dbReference>
<dbReference type="RefSeq" id="WP_067589286.1">
    <property type="nucleotide sequence ID" value="NZ_JABMCZ010000004.1"/>
</dbReference>
<dbReference type="InterPro" id="IPR007375">
    <property type="entry name" value="SoxG"/>
</dbReference>
<dbReference type="Gene3D" id="3.30.1360.120">
    <property type="entry name" value="Probable tRNA modification gtpase trme, domain 1"/>
    <property type="match status" value="1"/>
</dbReference>
<proteinExistence type="predicted"/>
<evidence type="ECO:0000313" key="1">
    <source>
        <dbReference type="EMBL" id="KZM72940.1"/>
    </source>
</evidence>
<dbReference type="Pfam" id="PF04268">
    <property type="entry name" value="SoxG"/>
    <property type="match status" value="1"/>
</dbReference>
<sequence length="173" mass="17749">MADTVTIAAEPFAAMVNLWTDPAGPGGAAAGRVLGLELPTAPSTFAEAARVCAIWLGPEEWLVTDRAAAATVLEAELRAAVGAHGGAAVDVSGQRTAVRLGGSRARDLLAKGCSIDLHPRVFRAGSAVQTMLGRAAVILSALDDAGTDYRILVRSSFAGHLARWLTDAAAEFG</sequence>
<comment type="caution">
    <text evidence="1">The sequence shown here is derived from an EMBL/GenBank/DDBJ whole genome shotgun (WGS) entry which is preliminary data.</text>
</comment>
<organism evidence="1 2">
    <name type="scientific">Nocardia terpenica</name>
    <dbReference type="NCBI Taxonomy" id="455432"/>
    <lineage>
        <taxon>Bacteria</taxon>
        <taxon>Bacillati</taxon>
        <taxon>Actinomycetota</taxon>
        <taxon>Actinomycetes</taxon>
        <taxon>Mycobacteriales</taxon>
        <taxon>Nocardiaceae</taxon>
        <taxon>Nocardia</taxon>
    </lineage>
</organism>
<dbReference type="EMBL" id="LWGR01000007">
    <property type="protein sequence ID" value="KZM72940.1"/>
    <property type="molecule type" value="Genomic_DNA"/>
</dbReference>
<protein>
    <submittedName>
        <fullName evidence="1">Sarcosine oxidase subunit gamma</fullName>
    </submittedName>
</protein>
<dbReference type="Proteomes" id="UP000076512">
    <property type="component" value="Unassembled WGS sequence"/>
</dbReference>
<dbReference type="AlphaFoldDB" id="A0A164M1K9"/>
<dbReference type="SUPFAM" id="SSF103025">
    <property type="entry name" value="Folate-binding domain"/>
    <property type="match status" value="1"/>
</dbReference>
<keyword evidence="2" id="KW-1185">Reference proteome</keyword>
<evidence type="ECO:0000313" key="2">
    <source>
        <dbReference type="Proteomes" id="UP000076512"/>
    </source>
</evidence>
<accession>A0A164M1K9</accession>
<name>A0A164M1K9_9NOCA</name>